<dbReference type="GO" id="GO:0009737">
    <property type="term" value="P:response to abscisic acid"/>
    <property type="evidence" value="ECO:0007669"/>
    <property type="project" value="EnsemblPlants"/>
</dbReference>
<feature type="transmembrane region" description="Helical" evidence="5">
    <location>
        <begin position="158"/>
        <end position="179"/>
    </location>
</feature>
<keyword evidence="4 5" id="KW-0472">Membrane</keyword>
<dbReference type="Gramene" id="Pp3c1_16500V3.2">
    <property type="protein sequence ID" value="Pp3c1_16500V3.2"/>
    <property type="gene ID" value="Pp3c1_16500"/>
</dbReference>
<reference evidence="7" key="3">
    <citation type="submission" date="2020-12" db="UniProtKB">
        <authorList>
            <consortium name="EnsemblPlants"/>
        </authorList>
    </citation>
    <scope>IDENTIFICATION</scope>
</reference>
<dbReference type="Proteomes" id="UP000006727">
    <property type="component" value="Chromosome 1"/>
</dbReference>
<dbReference type="InterPro" id="IPR007300">
    <property type="entry name" value="CidB/LrgB"/>
</dbReference>
<dbReference type="GO" id="GO:0042631">
    <property type="term" value="P:cellular response to water deprivation"/>
    <property type="evidence" value="ECO:0007669"/>
    <property type="project" value="EnsemblPlants"/>
</dbReference>
<reference evidence="6 8" key="2">
    <citation type="journal article" date="2018" name="Plant J.">
        <title>The Physcomitrella patens chromosome-scale assembly reveals moss genome structure and evolution.</title>
        <authorList>
            <person name="Lang D."/>
            <person name="Ullrich K.K."/>
            <person name="Murat F."/>
            <person name="Fuchs J."/>
            <person name="Jenkins J."/>
            <person name="Haas F.B."/>
            <person name="Piednoel M."/>
            <person name="Gundlach H."/>
            <person name="Van Bel M."/>
            <person name="Meyberg R."/>
            <person name="Vives C."/>
            <person name="Morata J."/>
            <person name="Symeonidi A."/>
            <person name="Hiss M."/>
            <person name="Muchero W."/>
            <person name="Kamisugi Y."/>
            <person name="Saleh O."/>
            <person name="Blanc G."/>
            <person name="Decker E.L."/>
            <person name="van Gessel N."/>
            <person name="Grimwood J."/>
            <person name="Hayes R.D."/>
            <person name="Graham S.W."/>
            <person name="Gunter L.E."/>
            <person name="McDaniel S.F."/>
            <person name="Hoernstein S.N.W."/>
            <person name="Larsson A."/>
            <person name="Li F.W."/>
            <person name="Perroud P.F."/>
            <person name="Phillips J."/>
            <person name="Ranjan P."/>
            <person name="Rokshar D.S."/>
            <person name="Rothfels C.J."/>
            <person name="Schneider L."/>
            <person name="Shu S."/>
            <person name="Stevenson D.W."/>
            <person name="Thummler F."/>
            <person name="Tillich M."/>
            <person name="Villarreal Aguilar J.C."/>
            <person name="Widiez T."/>
            <person name="Wong G.K."/>
            <person name="Wymore A."/>
            <person name="Zhang Y."/>
            <person name="Zimmer A.D."/>
            <person name="Quatrano R.S."/>
            <person name="Mayer K.F.X."/>
            <person name="Goodstein D."/>
            <person name="Casacuberta J.M."/>
            <person name="Vandepoele K."/>
            <person name="Reski R."/>
            <person name="Cuming A.C."/>
            <person name="Tuskan G.A."/>
            <person name="Maumus F."/>
            <person name="Salse J."/>
            <person name="Schmutz J."/>
            <person name="Rensing S.A."/>
        </authorList>
    </citation>
    <scope>NUCLEOTIDE SEQUENCE [LARGE SCALE GENOMIC DNA]</scope>
    <source>
        <strain evidence="7 8">cv. Gransden 2004</strain>
    </source>
</reference>
<dbReference type="GeneID" id="112288579"/>
<accession>A0A2K1L8E5</accession>
<evidence type="ECO:0000256" key="5">
    <source>
        <dbReference type="SAM" id="Phobius"/>
    </source>
</evidence>
<feature type="transmembrane region" description="Helical" evidence="5">
    <location>
        <begin position="327"/>
        <end position="349"/>
    </location>
</feature>
<feature type="transmembrane region" description="Helical" evidence="5">
    <location>
        <begin position="400"/>
        <end position="421"/>
    </location>
</feature>
<feature type="transmembrane region" description="Helical" evidence="5">
    <location>
        <begin position="459"/>
        <end position="479"/>
    </location>
</feature>
<keyword evidence="8" id="KW-1185">Reference proteome</keyword>
<dbReference type="GO" id="GO:0043879">
    <property type="term" value="F:glycolate transmembrane transporter activity"/>
    <property type="evidence" value="ECO:0007669"/>
    <property type="project" value="EnsemblPlants"/>
</dbReference>
<keyword evidence="3 5" id="KW-1133">Transmembrane helix</keyword>
<evidence type="ECO:0000313" key="6">
    <source>
        <dbReference type="EMBL" id="PNR62318.1"/>
    </source>
</evidence>
<feature type="transmembrane region" description="Helical" evidence="5">
    <location>
        <begin position="427"/>
        <end position="452"/>
    </location>
</feature>
<dbReference type="PANTHER" id="PTHR30249">
    <property type="entry name" value="PUTATIVE SEROTONIN TRANSPORTER"/>
    <property type="match status" value="1"/>
</dbReference>
<dbReference type="PANTHER" id="PTHR30249:SF0">
    <property type="entry name" value="PLASTIDAL GLYCOLATE_GLYCERATE TRANSLOCATOR 1, CHLOROPLASTIC"/>
    <property type="match status" value="1"/>
</dbReference>
<dbReference type="Gramene" id="Pp3c1_16500V3.3">
    <property type="protein sequence ID" value="Pp3c1_16500V3.3"/>
    <property type="gene ID" value="Pp3c1_16500"/>
</dbReference>
<proteinExistence type="predicted"/>
<feature type="transmembrane region" description="Helical" evidence="5">
    <location>
        <begin position="200"/>
        <end position="219"/>
    </location>
</feature>
<evidence type="ECO:0000256" key="1">
    <source>
        <dbReference type="ARBA" id="ARBA00004141"/>
    </source>
</evidence>
<feature type="transmembrane region" description="Helical" evidence="5">
    <location>
        <begin position="513"/>
        <end position="534"/>
    </location>
</feature>
<dbReference type="GO" id="GO:0010118">
    <property type="term" value="P:stomatal movement"/>
    <property type="evidence" value="ECO:0007669"/>
    <property type="project" value="EnsemblPlants"/>
</dbReference>
<gene>
    <name evidence="7" type="primary">LOC112288579</name>
    <name evidence="6" type="ORF">PHYPA_000742</name>
</gene>
<dbReference type="EMBL" id="ABEU02000001">
    <property type="protein sequence ID" value="PNR62318.1"/>
    <property type="molecule type" value="Genomic_DNA"/>
</dbReference>
<evidence type="ECO:0000313" key="7">
    <source>
        <dbReference type="EnsemblPlants" id="Pp3c1_16500V3.1"/>
    </source>
</evidence>
<keyword evidence="2 5" id="KW-0812">Transmembrane</keyword>
<feature type="transmembrane region" description="Helical" evidence="5">
    <location>
        <begin position="275"/>
        <end position="295"/>
    </location>
</feature>
<dbReference type="Gramene" id="Pp3c1_16500V3.1">
    <property type="protein sequence ID" value="Pp3c1_16500V3.1"/>
    <property type="gene ID" value="Pp3c1_16500"/>
</dbReference>
<dbReference type="GO" id="GO:0009658">
    <property type="term" value="P:chloroplast organization"/>
    <property type="evidence" value="ECO:0007669"/>
    <property type="project" value="EnsemblPlants"/>
</dbReference>
<organism evidence="6">
    <name type="scientific">Physcomitrium patens</name>
    <name type="common">Spreading-leaved earth moss</name>
    <name type="synonym">Physcomitrella patens</name>
    <dbReference type="NCBI Taxonomy" id="3218"/>
    <lineage>
        <taxon>Eukaryota</taxon>
        <taxon>Viridiplantae</taxon>
        <taxon>Streptophyta</taxon>
        <taxon>Embryophyta</taxon>
        <taxon>Bryophyta</taxon>
        <taxon>Bryophytina</taxon>
        <taxon>Bryopsida</taxon>
        <taxon>Funariidae</taxon>
        <taxon>Funariales</taxon>
        <taxon>Funariaceae</taxon>
        <taxon>Physcomitrium</taxon>
    </lineage>
</organism>
<feature type="transmembrane region" description="Helical" evidence="5">
    <location>
        <begin position="369"/>
        <end position="388"/>
    </location>
</feature>
<comment type="subcellular location">
    <subcellularLocation>
        <location evidence="1">Membrane</location>
        <topology evidence="1">Multi-pass membrane protein</topology>
    </subcellularLocation>
</comment>
<evidence type="ECO:0008006" key="9">
    <source>
        <dbReference type="Google" id="ProtNLM"/>
    </source>
</evidence>
<feature type="transmembrane region" description="Helical" evidence="5">
    <location>
        <begin position="225"/>
        <end position="247"/>
    </location>
</feature>
<evidence type="ECO:0000313" key="8">
    <source>
        <dbReference type="Proteomes" id="UP000006727"/>
    </source>
</evidence>
<evidence type="ECO:0000256" key="3">
    <source>
        <dbReference type="ARBA" id="ARBA00022989"/>
    </source>
</evidence>
<dbReference type="AlphaFoldDB" id="A0A2K1L8E5"/>
<dbReference type="STRING" id="3218.A0A2K1L8E5"/>
<dbReference type="GO" id="GO:0048527">
    <property type="term" value="P:lateral root development"/>
    <property type="evidence" value="ECO:0007669"/>
    <property type="project" value="EnsemblPlants"/>
</dbReference>
<dbReference type="EnsemblPlants" id="Pp3c1_16500V3.3">
    <property type="protein sequence ID" value="Pp3c1_16500V3.3"/>
    <property type="gene ID" value="Pp3c1_16500"/>
</dbReference>
<dbReference type="Pfam" id="PF04172">
    <property type="entry name" value="LrgB"/>
    <property type="match status" value="1"/>
</dbReference>
<protein>
    <recommendedName>
        <fullName evidence="9">Plastidal glycolate/glycerate translocator 1, chloroplastic</fullName>
    </recommendedName>
</protein>
<dbReference type="OrthoDB" id="2502820at2759"/>
<dbReference type="RefSeq" id="XP_024388659.1">
    <property type="nucleotide sequence ID" value="XM_024532891.2"/>
</dbReference>
<name>A0A2K1L8E5_PHYPA</name>
<dbReference type="GO" id="GO:0009853">
    <property type="term" value="P:photorespiration"/>
    <property type="evidence" value="ECO:0007669"/>
    <property type="project" value="EnsemblPlants"/>
</dbReference>
<dbReference type="GO" id="GO:1901974">
    <property type="term" value="F:glycerate transmembrane transporter activity"/>
    <property type="evidence" value="ECO:0007669"/>
    <property type="project" value="EnsemblPlants"/>
</dbReference>
<reference evidence="6 8" key="1">
    <citation type="journal article" date="2008" name="Science">
        <title>The Physcomitrella genome reveals evolutionary insights into the conquest of land by plants.</title>
        <authorList>
            <person name="Rensing S."/>
            <person name="Lang D."/>
            <person name="Zimmer A."/>
            <person name="Terry A."/>
            <person name="Salamov A."/>
            <person name="Shapiro H."/>
            <person name="Nishiyama T."/>
            <person name="Perroud P.-F."/>
            <person name="Lindquist E."/>
            <person name="Kamisugi Y."/>
            <person name="Tanahashi T."/>
            <person name="Sakakibara K."/>
            <person name="Fujita T."/>
            <person name="Oishi K."/>
            <person name="Shin-I T."/>
            <person name="Kuroki Y."/>
            <person name="Toyoda A."/>
            <person name="Suzuki Y."/>
            <person name="Hashimoto A."/>
            <person name="Yamaguchi K."/>
            <person name="Sugano A."/>
            <person name="Kohara Y."/>
            <person name="Fujiyama A."/>
            <person name="Anterola A."/>
            <person name="Aoki S."/>
            <person name="Ashton N."/>
            <person name="Barbazuk W.B."/>
            <person name="Barker E."/>
            <person name="Bennetzen J."/>
            <person name="Bezanilla M."/>
            <person name="Blankenship R."/>
            <person name="Cho S.H."/>
            <person name="Dutcher S."/>
            <person name="Estelle M."/>
            <person name="Fawcett J.A."/>
            <person name="Gundlach H."/>
            <person name="Hanada K."/>
            <person name="Heyl A."/>
            <person name="Hicks K.A."/>
            <person name="Hugh J."/>
            <person name="Lohr M."/>
            <person name="Mayer K."/>
            <person name="Melkozernov A."/>
            <person name="Murata T."/>
            <person name="Nelson D."/>
            <person name="Pils B."/>
            <person name="Prigge M."/>
            <person name="Reiss B."/>
            <person name="Renner T."/>
            <person name="Rombauts S."/>
            <person name="Rushton P."/>
            <person name="Sanderfoot A."/>
            <person name="Schween G."/>
            <person name="Shiu S.-H."/>
            <person name="Stueber K."/>
            <person name="Theodoulou F.L."/>
            <person name="Tu H."/>
            <person name="Van de Peer Y."/>
            <person name="Verrier P.J."/>
            <person name="Waters E."/>
            <person name="Wood A."/>
            <person name="Yang L."/>
            <person name="Cove D."/>
            <person name="Cuming A."/>
            <person name="Hasebe M."/>
            <person name="Lucas S."/>
            <person name="Mishler D.B."/>
            <person name="Reski R."/>
            <person name="Grigoriev I."/>
            <person name="Quatrano R.S."/>
            <person name="Boore J.L."/>
        </authorList>
    </citation>
    <scope>NUCLEOTIDE SEQUENCE [LARGE SCALE GENOMIC DNA]</scope>
    <source>
        <strain evidence="7 8">cv. Gransden 2004</strain>
    </source>
</reference>
<dbReference type="EnsemblPlants" id="Pp3c1_16500V3.2">
    <property type="protein sequence ID" value="Pp3c1_16500V3.2"/>
    <property type="gene ID" value="Pp3c1_16500"/>
</dbReference>
<dbReference type="OMA" id="MGKPSPF"/>
<dbReference type="PaxDb" id="3218-PP1S63_96V6.2"/>
<evidence type="ECO:0000256" key="2">
    <source>
        <dbReference type="ARBA" id="ARBA00022692"/>
    </source>
</evidence>
<sequence>MDISCLRLAANPQLALASSKSSIHNASTLDSVLGLPRLSAMKWRSTVALAKLDSSKNGGRSRNGALDSSLMRFKHVGGQVFRASERFSFGSKVSDGRACGWSTWVRAGEEVGKTVDSTAGQGVLHMVKEGLHLAFSLGAFLALDKYLKSMFLANAIRFPSALFGMLSLFLLLTTLSAVSTGAANKVEAFFSPAILFIQRWLPLFYVPSLVVVPLAVKGIPASEGVKIGAILFGGWMASLLVAGYTAVQVRKMVNTELLPADPVPKAAPFTSTERISWIAAMLVFFGVAVRYPTVLGPESTTAAPFLLAATVVGYLVGTSFPEAAKKVFHPIIVCAVTADIGAYALGMATGKGFEPTLGAYLTKSAGSPGAGDVLMGFLGPVILSFAFSMYRQRKVVQRHAAEIITGVVVSSLFSLYSTAAIGRVLGLLPALTAAIIPRCVTVALALPIATLLEGNNASLTAAAVVVTGLIGANFAQVVMDKFGLKDPIARGMATAASAHGLGTAALAGKEPEALPYCAIAYALTGIISTLLCALPPVRASLLLIAGAA</sequence>
<evidence type="ECO:0000256" key="4">
    <source>
        <dbReference type="ARBA" id="ARBA00023136"/>
    </source>
</evidence>
<feature type="transmembrane region" description="Helical" evidence="5">
    <location>
        <begin position="301"/>
        <end position="320"/>
    </location>
</feature>
<dbReference type="EnsemblPlants" id="Pp3c1_16500V3.1">
    <property type="protein sequence ID" value="Pp3c1_16500V3.1"/>
    <property type="gene ID" value="Pp3c1_16500"/>
</dbReference>
<dbReference type="GO" id="GO:0009706">
    <property type="term" value="C:chloroplast inner membrane"/>
    <property type="evidence" value="ECO:0007669"/>
    <property type="project" value="EnsemblPlants"/>
</dbReference>